<dbReference type="EMBL" id="NMUH01000317">
    <property type="protein sequence ID" value="MQL76778.1"/>
    <property type="molecule type" value="Genomic_DNA"/>
</dbReference>
<dbReference type="AlphaFoldDB" id="A0A843TZE7"/>
<comment type="caution">
    <text evidence="2">The sequence shown here is derived from an EMBL/GenBank/DDBJ whole genome shotgun (WGS) entry which is preliminary data.</text>
</comment>
<evidence type="ECO:0000313" key="3">
    <source>
        <dbReference type="Proteomes" id="UP000652761"/>
    </source>
</evidence>
<feature type="region of interest" description="Disordered" evidence="1">
    <location>
        <begin position="17"/>
        <end position="62"/>
    </location>
</feature>
<keyword evidence="3" id="KW-1185">Reference proteome</keyword>
<proteinExistence type="predicted"/>
<reference evidence="2" key="1">
    <citation type="submission" date="2017-07" db="EMBL/GenBank/DDBJ databases">
        <title>Taro Niue Genome Assembly and Annotation.</title>
        <authorList>
            <person name="Atibalentja N."/>
            <person name="Keating K."/>
            <person name="Fields C.J."/>
        </authorList>
    </citation>
    <scope>NUCLEOTIDE SEQUENCE</scope>
    <source>
        <strain evidence="2">Niue_2</strain>
        <tissue evidence="2">Leaf</tissue>
    </source>
</reference>
<feature type="compositionally biased region" description="Basic residues" evidence="1">
    <location>
        <begin position="31"/>
        <end position="41"/>
    </location>
</feature>
<gene>
    <name evidence="2" type="ORF">Taro_009168</name>
</gene>
<dbReference type="Proteomes" id="UP000652761">
    <property type="component" value="Unassembled WGS sequence"/>
</dbReference>
<protein>
    <submittedName>
        <fullName evidence="2">Uncharacterized protein</fullName>
    </submittedName>
</protein>
<accession>A0A843TZE7</accession>
<organism evidence="2 3">
    <name type="scientific">Colocasia esculenta</name>
    <name type="common">Wild taro</name>
    <name type="synonym">Arum esculentum</name>
    <dbReference type="NCBI Taxonomy" id="4460"/>
    <lineage>
        <taxon>Eukaryota</taxon>
        <taxon>Viridiplantae</taxon>
        <taxon>Streptophyta</taxon>
        <taxon>Embryophyta</taxon>
        <taxon>Tracheophyta</taxon>
        <taxon>Spermatophyta</taxon>
        <taxon>Magnoliopsida</taxon>
        <taxon>Liliopsida</taxon>
        <taxon>Araceae</taxon>
        <taxon>Aroideae</taxon>
        <taxon>Colocasieae</taxon>
        <taxon>Colocasia</taxon>
    </lineage>
</organism>
<evidence type="ECO:0000313" key="2">
    <source>
        <dbReference type="EMBL" id="MQL76778.1"/>
    </source>
</evidence>
<name>A0A843TZE7_COLES</name>
<sequence>MDFDIWLTLTRRLARAAAAHGREEGSGGRGYTRRGRRQRRQRSAEAVALDGGEGSGRGNGGLQWWRRRQGVKQRRLAEVSSPPPFSFSFFFPISPGETG</sequence>
<evidence type="ECO:0000256" key="1">
    <source>
        <dbReference type="SAM" id="MobiDB-lite"/>
    </source>
</evidence>
<feature type="compositionally biased region" description="Gly residues" evidence="1">
    <location>
        <begin position="51"/>
        <end position="61"/>
    </location>
</feature>